<organism evidence="3 4">
    <name type="scientific">Candidatus Woykebacteria bacterium GWA1_44_8</name>
    <dbReference type="NCBI Taxonomy" id="1802591"/>
    <lineage>
        <taxon>Bacteria</taxon>
        <taxon>Candidatus Woykeibacteriota</taxon>
    </lineage>
</organism>
<dbReference type="Gene3D" id="1.10.3210.10">
    <property type="entry name" value="Hypothetical protein af1432"/>
    <property type="match status" value="1"/>
</dbReference>
<accession>A0A1G1W4C3</accession>
<feature type="domain" description="HD/PDEase" evidence="2">
    <location>
        <begin position="26"/>
        <end position="151"/>
    </location>
</feature>
<dbReference type="SMART" id="SM00471">
    <property type="entry name" value="HDc"/>
    <property type="match status" value="1"/>
</dbReference>
<dbReference type="Pfam" id="PF12917">
    <property type="entry name" value="YfbR-like"/>
    <property type="match status" value="1"/>
</dbReference>
<dbReference type="SUPFAM" id="SSF109604">
    <property type="entry name" value="HD-domain/PDEase-like"/>
    <property type="match status" value="1"/>
</dbReference>
<dbReference type="GO" id="GO:0005737">
    <property type="term" value="C:cytoplasm"/>
    <property type="evidence" value="ECO:0007669"/>
    <property type="project" value="TreeGrafter"/>
</dbReference>
<evidence type="ECO:0000313" key="4">
    <source>
        <dbReference type="Proteomes" id="UP000176299"/>
    </source>
</evidence>
<dbReference type="InterPro" id="IPR039356">
    <property type="entry name" value="YfbR/HDDC2"/>
</dbReference>
<dbReference type="STRING" id="1802591.A2113_03040"/>
<protein>
    <recommendedName>
        <fullName evidence="2">HD/PDEase domain-containing protein</fullName>
    </recommendedName>
</protein>
<dbReference type="InterPro" id="IPR003607">
    <property type="entry name" value="HD/PDEase_dom"/>
</dbReference>
<dbReference type="Proteomes" id="UP000176299">
    <property type="component" value="Unassembled WGS sequence"/>
</dbReference>
<evidence type="ECO:0000313" key="3">
    <source>
        <dbReference type="EMBL" id="OGY22227.1"/>
    </source>
</evidence>
<evidence type="ECO:0000256" key="1">
    <source>
        <dbReference type="ARBA" id="ARBA00022801"/>
    </source>
</evidence>
<dbReference type="EMBL" id="MHCN01000007">
    <property type="protein sequence ID" value="OGY22227.1"/>
    <property type="molecule type" value="Genomic_DNA"/>
</dbReference>
<name>A0A1G1W4C3_9BACT</name>
<proteinExistence type="predicted"/>
<reference evidence="3 4" key="1">
    <citation type="journal article" date="2016" name="Nat. Commun.">
        <title>Thousands of microbial genomes shed light on interconnected biogeochemical processes in an aquifer system.</title>
        <authorList>
            <person name="Anantharaman K."/>
            <person name="Brown C.T."/>
            <person name="Hug L.A."/>
            <person name="Sharon I."/>
            <person name="Castelle C.J."/>
            <person name="Probst A.J."/>
            <person name="Thomas B.C."/>
            <person name="Singh A."/>
            <person name="Wilkins M.J."/>
            <person name="Karaoz U."/>
            <person name="Brodie E.L."/>
            <person name="Williams K.H."/>
            <person name="Hubbard S.S."/>
            <person name="Banfield J.F."/>
        </authorList>
    </citation>
    <scope>NUCLEOTIDE SEQUENCE [LARGE SCALE GENOMIC DNA]</scope>
</reference>
<keyword evidence="1" id="KW-0378">Hydrolase</keyword>
<dbReference type="AlphaFoldDB" id="A0A1G1W4C3"/>
<gene>
    <name evidence="3" type="ORF">A2113_03040</name>
</gene>
<dbReference type="PANTHER" id="PTHR11845:SF13">
    <property type="entry name" value="5'-DEOXYNUCLEOTIDASE HDDC2"/>
    <property type="match status" value="1"/>
</dbReference>
<comment type="caution">
    <text evidence="3">The sequence shown here is derived from an EMBL/GenBank/DDBJ whole genome shotgun (WGS) entry which is preliminary data.</text>
</comment>
<dbReference type="PANTHER" id="PTHR11845">
    <property type="entry name" value="5'-DEOXYNUCLEOTIDASE HDDC2"/>
    <property type="match status" value="1"/>
</dbReference>
<dbReference type="GO" id="GO:0002953">
    <property type="term" value="F:5'-deoxynucleotidase activity"/>
    <property type="evidence" value="ECO:0007669"/>
    <property type="project" value="InterPro"/>
</dbReference>
<sequence>MAKIFDHLLNRNLAHVTRFNNRPQHFPESVAEHSFYVSYFTLLLTKLLEKQKVKIDGKKALQIAIIHDAEEGFSGDILNPFKHYNEKVYQAIKEVNREMVGETFIDLPTDLSSELVELWHEETNTKTLEAQVVKVADKLSLLSKCFEEIQAGNNYFEEIYKHQLSSLKKLDYPWWQKIRDEVLAGAEKQI</sequence>
<evidence type="ECO:0000259" key="2">
    <source>
        <dbReference type="SMART" id="SM00471"/>
    </source>
</evidence>